<dbReference type="InterPro" id="IPR008271">
    <property type="entry name" value="Ser/Thr_kinase_AS"/>
</dbReference>
<keyword evidence="3" id="KW-0808">Transferase</keyword>
<evidence type="ECO:0000256" key="2">
    <source>
        <dbReference type="ARBA" id="ARBA00022527"/>
    </source>
</evidence>
<dbReference type="SMART" id="SM00220">
    <property type="entry name" value="S_TKc"/>
    <property type="match status" value="1"/>
</dbReference>
<evidence type="ECO:0000313" key="9">
    <source>
        <dbReference type="EMBL" id="KAF2320159.1"/>
    </source>
</evidence>
<dbReference type="SUPFAM" id="SSF56112">
    <property type="entry name" value="Protein kinase-like (PK-like)"/>
    <property type="match status" value="1"/>
</dbReference>
<keyword evidence="4" id="KW-0547">Nucleotide-binding</keyword>
<dbReference type="EMBL" id="JAAGAX010000003">
    <property type="protein sequence ID" value="KAF2320159.1"/>
    <property type="molecule type" value="Genomic_DNA"/>
</dbReference>
<comment type="caution">
    <text evidence="9">The sequence shown here is derived from an EMBL/GenBank/DDBJ whole genome shotgun (WGS) entry which is preliminary data.</text>
</comment>
<dbReference type="Proteomes" id="UP000467840">
    <property type="component" value="Chromosome 10"/>
</dbReference>
<evidence type="ECO:0000259" key="8">
    <source>
        <dbReference type="PROSITE" id="PS50011"/>
    </source>
</evidence>
<dbReference type="Pfam" id="PF00069">
    <property type="entry name" value="Pkinase"/>
    <property type="match status" value="1"/>
</dbReference>
<keyword evidence="5" id="KW-0418">Kinase</keyword>
<keyword evidence="2" id="KW-0723">Serine/threonine-protein kinase</keyword>
<dbReference type="SUPFAM" id="SSF52047">
    <property type="entry name" value="RNI-like"/>
    <property type="match status" value="1"/>
</dbReference>
<dbReference type="InterPro" id="IPR011009">
    <property type="entry name" value="Kinase-like_dom_sf"/>
</dbReference>
<dbReference type="Gene3D" id="1.10.510.10">
    <property type="entry name" value="Transferase(Phosphotransferase) domain 1"/>
    <property type="match status" value="1"/>
</dbReference>
<keyword evidence="6" id="KW-0067">ATP-binding</keyword>
<dbReference type="GO" id="GO:0005524">
    <property type="term" value="F:ATP binding"/>
    <property type="evidence" value="ECO:0007669"/>
    <property type="project" value="UniProtKB-KW"/>
</dbReference>
<feature type="compositionally biased region" description="Basic and acidic residues" evidence="7">
    <location>
        <begin position="50"/>
        <end position="61"/>
    </location>
</feature>
<dbReference type="GO" id="GO:0005737">
    <property type="term" value="C:cytoplasm"/>
    <property type="evidence" value="ECO:0007669"/>
    <property type="project" value="TreeGrafter"/>
</dbReference>
<evidence type="ECO:0000256" key="1">
    <source>
        <dbReference type="ARBA" id="ARBA00006529"/>
    </source>
</evidence>
<protein>
    <recommendedName>
        <fullName evidence="8">Protein kinase domain-containing protein</fullName>
    </recommendedName>
</protein>
<dbReference type="AlphaFoldDB" id="A0A6A6N7I5"/>
<dbReference type="InterPro" id="IPR000719">
    <property type="entry name" value="Prot_kinase_dom"/>
</dbReference>
<evidence type="ECO:0000256" key="7">
    <source>
        <dbReference type="SAM" id="MobiDB-lite"/>
    </source>
</evidence>
<name>A0A6A6N7I5_HEVBR</name>
<dbReference type="PROSITE" id="PS00108">
    <property type="entry name" value="PROTEIN_KINASE_ST"/>
    <property type="match status" value="1"/>
</dbReference>
<evidence type="ECO:0000256" key="4">
    <source>
        <dbReference type="ARBA" id="ARBA00022741"/>
    </source>
</evidence>
<accession>A0A6A6N7I5</accession>
<gene>
    <name evidence="9" type="ORF">GH714_024715</name>
</gene>
<dbReference type="PANTHER" id="PTHR48016:SF29">
    <property type="entry name" value="MITOGEN-ACTIVATED PROTEIN KINASE KINASE KINASE 1-RELATED"/>
    <property type="match status" value="1"/>
</dbReference>
<feature type="domain" description="Protein kinase" evidence="8">
    <location>
        <begin position="88"/>
        <end position="313"/>
    </location>
</feature>
<keyword evidence="10" id="KW-1185">Reference proteome</keyword>
<evidence type="ECO:0000256" key="5">
    <source>
        <dbReference type="ARBA" id="ARBA00022777"/>
    </source>
</evidence>
<feature type="region of interest" description="Disordered" evidence="7">
    <location>
        <begin position="40"/>
        <end position="61"/>
    </location>
</feature>
<proteinExistence type="inferred from homology"/>
<organism evidence="9 10">
    <name type="scientific">Hevea brasiliensis</name>
    <name type="common">Para rubber tree</name>
    <name type="synonym">Siphonia brasiliensis</name>
    <dbReference type="NCBI Taxonomy" id="3981"/>
    <lineage>
        <taxon>Eukaryota</taxon>
        <taxon>Viridiplantae</taxon>
        <taxon>Streptophyta</taxon>
        <taxon>Embryophyta</taxon>
        <taxon>Tracheophyta</taxon>
        <taxon>Spermatophyta</taxon>
        <taxon>Magnoliopsida</taxon>
        <taxon>eudicotyledons</taxon>
        <taxon>Gunneridae</taxon>
        <taxon>Pentapetalae</taxon>
        <taxon>rosids</taxon>
        <taxon>fabids</taxon>
        <taxon>Malpighiales</taxon>
        <taxon>Euphorbiaceae</taxon>
        <taxon>Crotonoideae</taxon>
        <taxon>Micrandreae</taxon>
        <taxon>Hevea</taxon>
    </lineage>
</organism>
<dbReference type="PANTHER" id="PTHR48016">
    <property type="entry name" value="MAP KINASE KINASE KINASE SSK2-RELATED-RELATED"/>
    <property type="match status" value="1"/>
</dbReference>
<evidence type="ECO:0000313" key="10">
    <source>
        <dbReference type="Proteomes" id="UP000467840"/>
    </source>
</evidence>
<comment type="similarity">
    <text evidence="1">Belongs to the protein kinase superfamily. STE Ser/Thr protein kinase family. MAP kinase kinase kinase subfamily.</text>
</comment>
<dbReference type="InterPro" id="IPR050538">
    <property type="entry name" value="MAP_kinase_kinase_kinase"/>
</dbReference>
<dbReference type="GO" id="GO:0004709">
    <property type="term" value="F:MAP kinase kinase kinase activity"/>
    <property type="evidence" value="ECO:0007669"/>
    <property type="project" value="TreeGrafter"/>
</dbReference>
<evidence type="ECO:0000256" key="3">
    <source>
        <dbReference type="ARBA" id="ARBA00022679"/>
    </source>
</evidence>
<reference evidence="9 10" key="1">
    <citation type="journal article" date="2020" name="Mol. Plant">
        <title>The Chromosome-Based Rubber Tree Genome Provides New Insights into Spurge Genome Evolution and Rubber Biosynthesis.</title>
        <authorList>
            <person name="Liu J."/>
            <person name="Shi C."/>
            <person name="Shi C.C."/>
            <person name="Li W."/>
            <person name="Zhang Q.J."/>
            <person name="Zhang Y."/>
            <person name="Li K."/>
            <person name="Lu H.F."/>
            <person name="Shi C."/>
            <person name="Zhu S.T."/>
            <person name="Xiao Z.Y."/>
            <person name="Nan H."/>
            <person name="Yue Y."/>
            <person name="Zhu X.G."/>
            <person name="Wu Y."/>
            <person name="Hong X.N."/>
            <person name="Fan G.Y."/>
            <person name="Tong Y."/>
            <person name="Zhang D."/>
            <person name="Mao C.L."/>
            <person name="Liu Y.L."/>
            <person name="Hao S.J."/>
            <person name="Liu W.Q."/>
            <person name="Lv M.Q."/>
            <person name="Zhang H.B."/>
            <person name="Liu Y."/>
            <person name="Hu-Tang G.R."/>
            <person name="Wang J.P."/>
            <person name="Wang J.H."/>
            <person name="Sun Y.H."/>
            <person name="Ni S.B."/>
            <person name="Chen W.B."/>
            <person name="Zhang X.C."/>
            <person name="Jiao Y.N."/>
            <person name="Eichler E.E."/>
            <person name="Li G.H."/>
            <person name="Liu X."/>
            <person name="Gao L.Z."/>
        </authorList>
    </citation>
    <scope>NUCLEOTIDE SEQUENCE [LARGE SCALE GENOMIC DNA]</scope>
    <source>
        <strain evidence="10">cv. GT1</strain>
        <tissue evidence="9">Leaf</tissue>
    </source>
</reference>
<evidence type="ECO:0000256" key="6">
    <source>
        <dbReference type="ARBA" id="ARBA00022840"/>
    </source>
</evidence>
<sequence length="426" mass="47799">MIHTGEIVGFSPSSKRSDALSEATASSLFEGRILEKEVLSEGCSSPSNNTDDHNAAGNDRGDYKSLTVMEPVYSISPNGKFRRSISSWQKGKLLGSGSFGTVYEGFTERFLLRKFEHENIIQYLGTDKDESKLYIFLELATKGSLAKLYQKYHLRDSQVSAYTRQILSGLKYLHDQDVVHRDIKCANILVDANGSVKLADFGLAKATKLKDVKSSKGTPYWMAPEVVNLKNRGYGLAADIWSLGCTVLEMLTGRPPYSHLEGVQALFRIGRGQPPLVPDSLSKDAQDFIFKCLQLTTIFTPGSLANLSSLEELTVDDCSRVTSLVSGSDCENEIKHVLPALKKISLRFLAELDNISDVVCISPRLEWMNFYHCPNLKSLSIGKVFQFKWRQIKGEESWWQASEWQYTEQDSWKGIFTSYGEILNYM</sequence>
<dbReference type="PROSITE" id="PS50011">
    <property type="entry name" value="PROTEIN_KINASE_DOM"/>
    <property type="match status" value="1"/>
</dbReference>